<dbReference type="SUPFAM" id="SSF54285">
    <property type="entry name" value="MoaD/ThiS"/>
    <property type="match status" value="1"/>
</dbReference>
<proteinExistence type="predicted"/>
<gene>
    <name evidence="1" type="primary">thiS</name>
    <name evidence="1" type="ORF">ISP19_16460</name>
</gene>
<dbReference type="InterPro" id="IPR010035">
    <property type="entry name" value="Thi_S"/>
</dbReference>
<organism evidence="1 2">
    <name type="scientific">Dyella flava</name>
    <dbReference type="NCBI Taxonomy" id="1920170"/>
    <lineage>
        <taxon>Bacteria</taxon>
        <taxon>Pseudomonadati</taxon>
        <taxon>Pseudomonadota</taxon>
        <taxon>Gammaproteobacteria</taxon>
        <taxon>Lysobacterales</taxon>
        <taxon>Rhodanobacteraceae</taxon>
        <taxon>Dyella</taxon>
    </lineage>
</organism>
<name>A0ABS2K8D2_9GAMM</name>
<keyword evidence="2" id="KW-1185">Reference proteome</keyword>
<evidence type="ECO:0000313" key="1">
    <source>
        <dbReference type="EMBL" id="MBM7126970.1"/>
    </source>
</evidence>
<reference evidence="1" key="1">
    <citation type="submission" date="2020-10" db="EMBL/GenBank/DDBJ databases">
        <title>Phylogeny of dyella-like bacteria.</title>
        <authorList>
            <person name="Fu J."/>
        </authorList>
    </citation>
    <scope>NUCLEOTIDE SEQUENCE</scope>
    <source>
        <strain evidence="1">DHOC52</strain>
    </source>
</reference>
<dbReference type="RefSeq" id="WP_204683513.1">
    <property type="nucleotide sequence ID" value="NZ_BSNR01000007.1"/>
</dbReference>
<dbReference type="Gene3D" id="3.10.20.30">
    <property type="match status" value="1"/>
</dbReference>
<protein>
    <submittedName>
        <fullName evidence="1">Sulfur carrier protein ThiS</fullName>
    </submittedName>
</protein>
<dbReference type="InterPro" id="IPR016155">
    <property type="entry name" value="Mopterin_synth/thiamin_S_b"/>
</dbReference>
<dbReference type="Proteomes" id="UP001430149">
    <property type="component" value="Unassembled WGS sequence"/>
</dbReference>
<dbReference type="Pfam" id="PF02597">
    <property type="entry name" value="ThiS"/>
    <property type="match status" value="1"/>
</dbReference>
<dbReference type="CDD" id="cd00565">
    <property type="entry name" value="Ubl_ThiS"/>
    <property type="match status" value="1"/>
</dbReference>
<dbReference type="NCBIfam" id="TIGR01683">
    <property type="entry name" value="thiS"/>
    <property type="match status" value="1"/>
</dbReference>
<dbReference type="EMBL" id="JADIKE010000038">
    <property type="protein sequence ID" value="MBM7126970.1"/>
    <property type="molecule type" value="Genomic_DNA"/>
</dbReference>
<dbReference type="PANTHER" id="PTHR34472:SF1">
    <property type="entry name" value="SULFUR CARRIER PROTEIN THIS"/>
    <property type="match status" value="1"/>
</dbReference>
<dbReference type="InterPro" id="IPR012675">
    <property type="entry name" value="Beta-grasp_dom_sf"/>
</dbReference>
<accession>A0ABS2K8D2</accession>
<evidence type="ECO:0000313" key="2">
    <source>
        <dbReference type="Proteomes" id="UP001430149"/>
    </source>
</evidence>
<sequence>MQITLNGHPHDCGQGSTITQLLHQAGYAGRRVAVEVNHEIVPRSMHDGHELHEGDRVEIVHAIGGG</sequence>
<dbReference type="InterPro" id="IPR003749">
    <property type="entry name" value="ThiS/MoaD-like"/>
</dbReference>
<comment type="caution">
    <text evidence="1">The sequence shown here is derived from an EMBL/GenBank/DDBJ whole genome shotgun (WGS) entry which is preliminary data.</text>
</comment>
<dbReference type="PANTHER" id="PTHR34472">
    <property type="entry name" value="SULFUR CARRIER PROTEIN THIS"/>
    <property type="match status" value="1"/>
</dbReference>